<dbReference type="Gene3D" id="3.20.20.30">
    <property type="entry name" value="Luciferase-like domain"/>
    <property type="match status" value="1"/>
</dbReference>
<evidence type="ECO:0000313" key="9">
    <source>
        <dbReference type="Proteomes" id="UP000238083"/>
    </source>
</evidence>
<feature type="binding site" evidence="6">
    <location>
        <position position="152"/>
    </location>
    <ligand>
        <name>FMN</name>
        <dbReference type="ChEBI" id="CHEBI:58210"/>
    </ligand>
</feature>
<feature type="binding site" evidence="6">
    <location>
        <position position="148"/>
    </location>
    <ligand>
        <name>FMN</name>
        <dbReference type="ChEBI" id="CHEBI:58210"/>
    </ligand>
</feature>
<keyword evidence="9" id="KW-1185">Reference proteome</keyword>
<dbReference type="PANTHER" id="PTHR30011:SF16">
    <property type="entry name" value="C2H2 FINGER DOMAIN TRANSCRIPTION FACTOR (EUROFUNG)-RELATED"/>
    <property type="match status" value="1"/>
</dbReference>
<dbReference type="GO" id="GO:0016705">
    <property type="term" value="F:oxidoreductase activity, acting on paired donors, with incorporation or reduction of molecular oxygen"/>
    <property type="evidence" value="ECO:0007669"/>
    <property type="project" value="InterPro"/>
</dbReference>
<dbReference type="InterPro" id="IPR051260">
    <property type="entry name" value="Diverse_substr_monoxygenases"/>
</dbReference>
<dbReference type="InterPro" id="IPR011251">
    <property type="entry name" value="Luciferase-like_dom"/>
</dbReference>
<feature type="domain" description="Luciferase-like" evidence="7">
    <location>
        <begin position="4"/>
        <end position="384"/>
    </location>
</feature>
<gene>
    <name evidence="8" type="ORF">CLV37_114147</name>
</gene>
<name>A0A2T0QY95_9ACTN</name>
<protein>
    <submittedName>
        <fullName evidence="8">FMN-dependent oxidoreductase (Nitrilotriacetate monooxygenase family)</fullName>
    </submittedName>
</protein>
<proteinExistence type="inferred from homology"/>
<dbReference type="GO" id="GO:0004497">
    <property type="term" value="F:monooxygenase activity"/>
    <property type="evidence" value="ECO:0007669"/>
    <property type="project" value="UniProtKB-KW"/>
</dbReference>
<feature type="binding site" evidence="6">
    <location>
        <position position="223"/>
    </location>
    <ligand>
        <name>FMN</name>
        <dbReference type="ChEBI" id="CHEBI:58210"/>
    </ligand>
</feature>
<dbReference type="PIRSF" id="PIRSF000337">
    <property type="entry name" value="NTA_MOA"/>
    <property type="match status" value="1"/>
</dbReference>
<evidence type="ECO:0000256" key="3">
    <source>
        <dbReference type="ARBA" id="ARBA00023002"/>
    </source>
</evidence>
<sequence>MFHLAWFLSWQVQSWNGTWSGEGGDEWNHPDLYVDMTKSLERAGFDYIMFEDGAFVPDSYGGNHDWWLARARSVPKQDPMQLLPILSQHTERLGLVGTMSTSFYPPYMAARTMATIDHLTHGRAGVNLVTSHNTRTAQNFGHEDIFEHDLRYDMADEWIELVKQLWGSWDADALVQDRARNVYVDGAKVRPIDFHGKWHSSRGPLNTLAPPQGNPVICQAGGSGPGRALAAKHCDTLLAQVESVEAMKEYRADVRARMVEAGRDPDSCKVLFIVSPVLGETQEDAEAKNERMLAGFKADISVNLANMSYASGVDFAQYDLDEPFPDLSGTNATRSSMVMMAENAKGMTLRQAAESNVRRSVDLVGTPDAVAAQMGEIVEEVGGDGFLISGNVNRRYIAEITDGLAPELRKRGLIRDGYTHEQFRDNLLEF</sequence>
<dbReference type="Pfam" id="PF00296">
    <property type="entry name" value="Bac_luciferase"/>
    <property type="match status" value="1"/>
</dbReference>
<dbReference type="InterPro" id="IPR036661">
    <property type="entry name" value="Luciferase-like_sf"/>
</dbReference>
<keyword evidence="4 8" id="KW-0503">Monooxygenase</keyword>
<comment type="caution">
    <text evidence="8">The sequence shown here is derived from an EMBL/GenBank/DDBJ whole genome shotgun (WGS) entry which is preliminary data.</text>
</comment>
<dbReference type="SUPFAM" id="SSF51679">
    <property type="entry name" value="Bacterial luciferase-like"/>
    <property type="match status" value="1"/>
</dbReference>
<feature type="binding site" evidence="6">
    <location>
        <position position="52"/>
    </location>
    <ligand>
        <name>FMN</name>
        <dbReference type="ChEBI" id="CHEBI:58210"/>
    </ligand>
</feature>
<keyword evidence="3" id="KW-0560">Oxidoreductase</keyword>
<evidence type="ECO:0000313" key="8">
    <source>
        <dbReference type="EMBL" id="PRY11192.1"/>
    </source>
</evidence>
<evidence type="ECO:0000259" key="7">
    <source>
        <dbReference type="Pfam" id="PF00296"/>
    </source>
</evidence>
<dbReference type="EMBL" id="PVZF01000014">
    <property type="protein sequence ID" value="PRY11192.1"/>
    <property type="molecule type" value="Genomic_DNA"/>
</dbReference>
<dbReference type="OrthoDB" id="9135350at2"/>
<evidence type="ECO:0000256" key="6">
    <source>
        <dbReference type="PIRSR" id="PIRSR000337-1"/>
    </source>
</evidence>
<organism evidence="8 9">
    <name type="scientific">Kineococcus rhizosphaerae</name>
    <dbReference type="NCBI Taxonomy" id="559628"/>
    <lineage>
        <taxon>Bacteria</taxon>
        <taxon>Bacillati</taxon>
        <taxon>Actinomycetota</taxon>
        <taxon>Actinomycetes</taxon>
        <taxon>Kineosporiales</taxon>
        <taxon>Kineosporiaceae</taxon>
        <taxon>Kineococcus</taxon>
    </lineage>
</organism>
<dbReference type="PANTHER" id="PTHR30011">
    <property type="entry name" value="ALKANESULFONATE MONOOXYGENASE-RELATED"/>
    <property type="match status" value="1"/>
</dbReference>
<accession>A0A2T0QY95</accession>
<dbReference type="RefSeq" id="WP_106214892.1">
    <property type="nucleotide sequence ID" value="NZ_PVZF01000014.1"/>
</dbReference>
<keyword evidence="1 6" id="KW-0285">Flavoprotein</keyword>
<dbReference type="AlphaFoldDB" id="A0A2T0QY95"/>
<dbReference type="InterPro" id="IPR016215">
    <property type="entry name" value="NTA_MOA"/>
</dbReference>
<dbReference type="Proteomes" id="UP000238083">
    <property type="component" value="Unassembled WGS sequence"/>
</dbReference>
<dbReference type="NCBIfam" id="TIGR03860">
    <property type="entry name" value="FMN_nitrolo"/>
    <property type="match status" value="1"/>
</dbReference>
<evidence type="ECO:0000256" key="4">
    <source>
        <dbReference type="ARBA" id="ARBA00023033"/>
    </source>
</evidence>
<reference evidence="8 9" key="1">
    <citation type="submission" date="2018-03" db="EMBL/GenBank/DDBJ databases">
        <title>Genomic Encyclopedia of Archaeal and Bacterial Type Strains, Phase II (KMG-II): from individual species to whole genera.</title>
        <authorList>
            <person name="Goeker M."/>
        </authorList>
    </citation>
    <scope>NUCLEOTIDE SEQUENCE [LARGE SCALE GENOMIC DNA]</scope>
    <source>
        <strain evidence="8 9">DSM 19711</strain>
    </source>
</reference>
<feature type="binding site" evidence="6">
    <location>
        <position position="98"/>
    </location>
    <ligand>
        <name>FMN</name>
        <dbReference type="ChEBI" id="CHEBI:58210"/>
    </ligand>
</feature>
<comment type="similarity">
    <text evidence="5">Belongs to the NtaA/SnaA/DszA monooxygenase family.</text>
</comment>
<evidence type="ECO:0000256" key="2">
    <source>
        <dbReference type="ARBA" id="ARBA00022643"/>
    </source>
</evidence>
<evidence type="ECO:0000256" key="1">
    <source>
        <dbReference type="ARBA" id="ARBA00022630"/>
    </source>
</evidence>
<keyword evidence="2 6" id="KW-0288">FMN</keyword>
<evidence type="ECO:0000256" key="5">
    <source>
        <dbReference type="ARBA" id="ARBA00033748"/>
    </source>
</evidence>